<comment type="caution">
    <text evidence="1">The sequence shown here is derived from an EMBL/GenBank/DDBJ whole genome shotgun (WGS) entry which is preliminary data.</text>
</comment>
<name>A0ABS8A4F8_9FLAO</name>
<reference evidence="1 2" key="1">
    <citation type="submission" date="2021-09" db="EMBL/GenBank/DDBJ databases">
        <title>Genome sequencing and assembly of Chryseobacterium sp. RG1.</title>
        <authorList>
            <person name="Chhetri G."/>
        </authorList>
    </citation>
    <scope>NUCLEOTIDE SEQUENCE [LARGE SCALE GENOMIC DNA]</scope>
    <source>
        <strain evidence="1 2">RG1</strain>
    </source>
</reference>
<dbReference type="RefSeq" id="WP_225690061.1">
    <property type="nucleotide sequence ID" value="NZ_JAERSE020000005.1"/>
</dbReference>
<dbReference type="EMBL" id="JAERSE020000005">
    <property type="protein sequence ID" value="MCA6068854.1"/>
    <property type="molecule type" value="Genomic_DNA"/>
</dbReference>
<keyword evidence="2" id="KW-1185">Reference proteome</keyword>
<sequence>MKTNLLLLFLLGWSGIVFGQKQIDGKVDVNANSIFSLSFESDTIKVEKASKDGYISIPLKVDIVNPQTWEDYKFYIEVDKEKSSLPVSDYEFEDNTFNFSDLKKSKVITIKLKKDTLWDRERKIVLSLKTSKNTDDIDKRNIGLKKKIIVIVGDGKDHVNLFHEYNILAYVGTNFDIVESKTKAKNLFFATNIFIPPVERRNKVGFYFSLYGNRTMSDIDSTGNVSRVYKIEPVSGTQHNEYRAQYKMVTSRVSDNIGAYISPLFRLIKSSNKHLSLYYSPSLEFIWRKSTITRDFKDQKNSEVSLVDGFVPGTVMMDNVSRKIQNEYVFNVGGAGFFLAYQTADVSFRAHASVGYSSYFYPSNYLVEGNTTEVKRMHDVFFLGRVWLTEAKTGITLQAEIMNTAINPRPFFGVTLSKAIKLDKLGSIFTPLTDRSK</sequence>
<dbReference type="Proteomes" id="UP000618240">
    <property type="component" value="Unassembled WGS sequence"/>
</dbReference>
<evidence type="ECO:0000313" key="2">
    <source>
        <dbReference type="Proteomes" id="UP000618240"/>
    </source>
</evidence>
<proteinExistence type="predicted"/>
<evidence type="ECO:0000313" key="1">
    <source>
        <dbReference type="EMBL" id="MCA6068854.1"/>
    </source>
</evidence>
<organism evidence="1 2">
    <name type="scientific">Chryseobacterium tagetis</name>
    <dbReference type="NCBI Taxonomy" id="2801334"/>
    <lineage>
        <taxon>Bacteria</taxon>
        <taxon>Pseudomonadati</taxon>
        <taxon>Bacteroidota</taxon>
        <taxon>Flavobacteriia</taxon>
        <taxon>Flavobacteriales</taxon>
        <taxon>Weeksellaceae</taxon>
        <taxon>Chryseobacterium group</taxon>
        <taxon>Chryseobacterium</taxon>
    </lineage>
</organism>
<gene>
    <name evidence="1" type="ORF">JI747_016940</name>
</gene>
<accession>A0ABS8A4F8</accession>
<protein>
    <submittedName>
        <fullName evidence="1">Uncharacterized protein</fullName>
    </submittedName>
</protein>